<proteinExistence type="inferred from homology"/>
<gene>
    <name evidence="3" type="ORF">CTOB1V02_LOCUS8387</name>
</gene>
<dbReference type="PANTHER" id="PTHR23035:SF1">
    <property type="entry name" value="CILIA- AND FLAGELLA-ASSOCIATED PROTEIN 97"/>
    <property type="match status" value="1"/>
</dbReference>
<dbReference type="InterPro" id="IPR038791">
    <property type="entry name" value="Cfap97/Hemingway"/>
</dbReference>
<name>A0A7R8WGG2_9CRUS</name>
<accession>A0A7R8WGG2</accession>
<evidence type="ECO:0000256" key="2">
    <source>
        <dbReference type="SAM" id="MobiDB-lite"/>
    </source>
</evidence>
<sequence length="368" mass="40850">MSRTGRLGVEQIVCNPPDLVEPDLGNDGLLPERPLSSAVATAFYNDSRVLEVQRMIDRLNSLGIIEDKNVGATPWGVFAGGGSAFSDDDDGVVVPDELHSQCTHKKDALTVKEQGRYNYEAETTVVGKAVPEASTTRHQTEPPSCAALSDHSRKPDCTDVGGDENGVEDLAFAQTTGEEYNVEDNFEESSHSDEDNSQLTSMKNTEMNAVLDHIKLRSPVGQVNQKDSREWKEGRPNIAESKPIQSFLRRTRSRLSISNRTVEPSPAAICYIPAPHVRQNMSFTNGELKRIDRENQILLGKILRAHNTPSRGIPRPLPPFIRPSTRRPNSKAINRKKLQRQIEFENLALSGSRTDWFCASVGIIWKSH</sequence>
<protein>
    <submittedName>
        <fullName evidence="3">Uncharacterized protein</fullName>
    </submittedName>
</protein>
<dbReference type="GO" id="GO:0007283">
    <property type="term" value="P:spermatogenesis"/>
    <property type="evidence" value="ECO:0007669"/>
    <property type="project" value="TreeGrafter"/>
</dbReference>
<evidence type="ECO:0000313" key="3">
    <source>
        <dbReference type="EMBL" id="CAD7230529.1"/>
    </source>
</evidence>
<dbReference type="EMBL" id="OB662753">
    <property type="protein sequence ID" value="CAD7230529.1"/>
    <property type="molecule type" value="Genomic_DNA"/>
</dbReference>
<comment type="similarity">
    <text evidence="1">Belongs to the CFAP97 family.</text>
</comment>
<dbReference type="PANTHER" id="PTHR23035">
    <property type="entry name" value="CILIA- AND FLAGELLA-ASSOCIATED PROTEIN 97-RELATED"/>
    <property type="match status" value="1"/>
</dbReference>
<feature type="region of interest" description="Disordered" evidence="2">
    <location>
        <begin position="131"/>
        <end position="163"/>
    </location>
</feature>
<dbReference type="InterPro" id="IPR029488">
    <property type="entry name" value="Hmw/CFAP97"/>
</dbReference>
<dbReference type="OrthoDB" id="6369192at2759"/>
<organism evidence="3">
    <name type="scientific">Cyprideis torosa</name>
    <dbReference type="NCBI Taxonomy" id="163714"/>
    <lineage>
        <taxon>Eukaryota</taxon>
        <taxon>Metazoa</taxon>
        <taxon>Ecdysozoa</taxon>
        <taxon>Arthropoda</taxon>
        <taxon>Crustacea</taxon>
        <taxon>Oligostraca</taxon>
        <taxon>Ostracoda</taxon>
        <taxon>Podocopa</taxon>
        <taxon>Podocopida</taxon>
        <taxon>Cytherocopina</taxon>
        <taxon>Cytheroidea</taxon>
        <taxon>Cytherideidae</taxon>
        <taxon>Cyprideis</taxon>
    </lineage>
</organism>
<dbReference type="Pfam" id="PF13879">
    <property type="entry name" value="Hmw_CFAP97"/>
    <property type="match status" value="1"/>
</dbReference>
<evidence type="ECO:0000256" key="1">
    <source>
        <dbReference type="ARBA" id="ARBA00008315"/>
    </source>
</evidence>
<dbReference type="AlphaFoldDB" id="A0A7R8WGG2"/>
<reference evidence="3" key="1">
    <citation type="submission" date="2020-11" db="EMBL/GenBank/DDBJ databases">
        <authorList>
            <person name="Tran Van P."/>
        </authorList>
    </citation>
    <scope>NUCLEOTIDE SEQUENCE</scope>
</reference>